<evidence type="ECO:0000256" key="1">
    <source>
        <dbReference type="SAM" id="SignalP"/>
    </source>
</evidence>
<protein>
    <recommendedName>
        <fullName evidence="4">DOMON domain-containing protein</fullName>
    </recommendedName>
</protein>
<keyword evidence="3" id="KW-1185">Reference proteome</keyword>
<dbReference type="PANTHER" id="PTHR36516:SF4">
    <property type="entry name" value="DOMON DOMAIN-CONTAINING PROTEIN Y73F4A.1"/>
    <property type="match status" value="1"/>
</dbReference>
<evidence type="ECO:0000313" key="3">
    <source>
        <dbReference type="Proteomes" id="UP000494206"/>
    </source>
</evidence>
<keyword evidence="1" id="KW-0732">Signal</keyword>
<accession>A0A8S1F5B7</accession>
<comment type="caution">
    <text evidence="2">The sequence shown here is derived from an EMBL/GenBank/DDBJ whole genome shotgun (WGS) entry which is preliminary data.</text>
</comment>
<sequence length="171" mass="18693">MNYFFVVAALLLITYASCLKTSKCHIIEEPTSLTIQNRRDVVIDFKTKLDDGKWAAFAIGNGTNMQDLHAFVISRTGTHLTFRTGITKGFGKIEFDKTESIPVTTSLKGDLAHVTVQLAMHSADPSRVVLDQCQKFHVVSAGLVNNVGDIQKHQDKILSGVLCADTCGPVN</sequence>
<proteinExistence type="predicted"/>
<dbReference type="Proteomes" id="UP000494206">
    <property type="component" value="Unassembled WGS sequence"/>
</dbReference>
<gene>
    <name evidence="2" type="ORF">CBOVIS_LOCUS10784</name>
</gene>
<evidence type="ECO:0000313" key="2">
    <source>
        <dbReference type="EMBL" id="CAB3409091.1"/>
    </source>
</evidence>
<feature type="chain" id="PRO_5035799577" description="DOMON domain-containing protein" evidence="1">
    <location>
        <begin position="19"/>
        <end position="171"/>
    </location>
</feature>
<dbReference type="EMBL" id="CADEPM010000008">
    <property type="protein sequence ID" value="CAB3409091.1"/>
    <property type="molecule type" value="Genomic_DNA"/>
</dbReference>
<feature type="signal peptide" evidence="1">
    <location>
        <begin position="1"/>
        <end position="18"/>
    </location>
</feature>
<reference evidence="2 3" key="1">
    <citation type="submission" date="2020-04" db="EMBL/GenBank/DDBJ databases">
        <authorList>
            <person name="Laetsch R D."/>
            <person name="Stevens L."/>
            <person name="Kumar S."/>
            <person name="Blaxter L. M."/>
        </authorList>
    </citation>
    <scope>NUCLEOTIDE SEQUENCE [LARGE SCALE GENOMIC DNA]</scope>
</reference>
<organism evidence="2 3">
    <name type="scientific">Caenorhabditis bovis</name>
    <dbReference type="NCBI Taxonomy" id="2654633"/>
    <lineage>
        <taxon>Eukaryota</taxon>
        <taxon>Metazoa</taxon>
        <taxon>Ecdysozoa</taxon>
        <taxon>Nematoda</taxon>
        <taxon>Chromadorea</taxon>
        <taxon>Rhabditida</taxon>
        <taxon>Rhabditina</taxon>
        <taxon>Rhabditomorpha</taxon>
        <taxon>Rhabditoidea</taxon>
        <taxon>Rhabditidae</taxon>
        <taxon>Peloderinae</taxon>
        <taxon>Caenorhabditis</taxon>
    </lineage>
</organism>
<name>A0A8S1F5B7_9PELO</name>
<evidence type="ECO:0008006" key="4">
    <source>
        <dbReference type="Google" id="ProtNLM"/>
    </source>
</evidence>
<dbReference type="AlphaFoldDB" id="A0A8S1F5B7"/>
<dbReference type="PANTHER" id="PTHR36516">
    <property type="entry name" value="PROTEIN CBG04168-RELATED"/>
    <property type="match status" value="1"/>
</dbReference>